<organism evidence="1">
    <name type="scientific">Rhizophora mucronata</name>
    <name type="common">Asiatic mangrove</name>
    <dbReference type="NCBI Taxonomy" id="61149"/>
    <lineage>
        <taxon>Eukaryota</taxon>
        <taxon>Viridiplantae</taxon>
        <taxon>Streptophyta</taxon>
        <taxon>Embryophyta</taxon>
        <taxon>Tracheophyta</taxon>
        <taxon>Spermatophyta</taxon>
        <taxon>Magnoliopsida</taxon>
        <taxon>eudicotyledons</taxon>
        <taxon>Gunneridae</taxon>
        <taxon>Pentapetalae</taxon>
        <taxon>rosids</taxon>
        <taxon>fabids</taxon>
        <taxon>Malpighiales</taxon>
        <taxon>Rhizophoraceae</taxon>
        <taxon>Rhizophora</taxon>
    </lineage>
</organism>
<sequence length="26" mass="2958">MRFSIKPRLHSGFPFVLVPTTNIISV</sequence>
<dbReference type="AlphaFoldDB" id="A0A2P2N781"/>
<evidence type="ECO:0000313" key="1">
    <source>
        <dbReference type="EMBL" id="MBX38338.1"/>
    </source>
</evidence>
<proteinExistence type="predicted"/>
<name>A0A2P2N781_RHIMU</name>
<reference evidence="1" key="1">
    <citation type="submission" date="2018-02" db="EMBL/GenBank/DDBJ databases">
        <title>Rhizophora mucronata_Transcriptome.</title>
        <authorList>
            <person name="Meera S.P."/>
            <person name="Sreeshan A."/>
            <person name="Augustine A."/>
        </authorList>
    </citation>
    <scope>NUCLEOTIDE SEQUENCE</scope>
    <source>
        <tissue evidence="1">Leaf</tissue>
    </source>
</reference>
<accession>A0A2P2N781</accession>
<protein>
    <submittedName>
        <fullName evidence="1">Uncharacterized protein</fullName>
    </submittedName>
</protein>
<dbReference type="EMBL" id="GGEC01057854">
    <property type="protein sequence ID" value="MBX38338.1"/>
    <property type="molecule type" value="Transcribed_RNA"/>
</dbReference>